<reference evidence="4 5" key="1">
    <citation type="journal article" date="2023" name="Plants (Basel)">
        <title>Bridging the Gap: Combining Genomics and Transcriptomics Approaches to Understand Stylosanthes scabra, an Orphan Legume from the Brazilian Caatinga.</title>
        <authorList>
            <person name="Ferreira-Neto J.R.C."/>
            <person name="da Silva M.D."/>
            <person name="Binneck E."/>
            <person name="de Melo N.F."/>
            <person name="da Silva R.H."/>
            <person name="de Melo A.L.T.M."/>
            <person name="Pandolfi V."/>
            <person name="Bustamante F.O."/>
            <person name="Brasileiro-Vidal A.C."/>
            <person name="Benko-Iseppon A.M."/>
        </authorList>
    </citation>
    <scope>NUCLEOTIDE SEQUENCE [LARGE SCALE GENOMIC DNA]</scope>
    <source>
        <tissue evidence="4">Leaves</tissue>
    </source>
</reference>
<evidence type="ECO:0000256" key="3">
    <source>
        <dbReference type="SAM" id="MobiDB-lite"/>
    </source>
</evidence>
<dbReference type="PANTHER" id="PTHR33142:SF8">
    <property type="entry name" value="CYCLIN-DEPENDENT PROTEIN KINASE INHIBITOR SMR9"/>
    <property type="match status" value="1"/>
</dbReference>
<name>A0ABU6Y3L8_9FABA</name>
<accession>A0ABU6Y3L8</accession>
<proteinExistence type="predicted"/>
<evidence type="ECO:0000313" key="4">
    <source>
        <dbReference type="EMBL" id="MED6204604.1"/>
    </source>
</evidence>
<organism evidence="4 5">
    <name type="scientific">Stylosanthes scabra</name>
    <dbReference type="NCBI Taxonomy" id="79078"/>
    <lineage>
        <taxon>Eukaryota</taxon>
        <taxon>Viridiplantae</taxon>
        <taxon>Streptophyta</taxon>
        <taxon>Embryophyta</taxon>
        <taxon>Tracheophyta</taxon>
        <taxon>Spermatophyta</taxon>
        <taxon>Magnoliopsida</taxon>
        <taxon>eudicotyledons</taxon>
        <taxon>Gunneridae</taxon>
        <taxon>Pentapetalae</taxon>
        <taxon>rosids</taxon>
        <taxon>fabids</taxon>
        <taxon>Fabales</taxon>
        <taxon>Fabaceae</taxon>
        <taxon>Papilionoideae</taxon>
        <taxon>50 kb inversion clade</taxon>
        <taxon>dalbergioids sensu lato</taxon>
        <taxon>Dalbergieae</taxon>
        <taxon>Pterocarpus clade</taxon>
        <taxon>Stylosanthes</taxon>
    </lineage>
</organism>
<gene>
    <name evidence="4" type="ORF">PIB30_010458</name>
</gene>
<dbReference type="EMBL" id="JASCZI010241680">
    <property type="protein sequence ID" value="MED6204604.1"/>
    <property type="molecule type" value="Genomic_DNA"/>
</dbReference>
<feature type="compositionally biased region" description="Basic residues" evidence="3">
    <location>
        <begin position="16"/>
        <end position="42"/>
    </location>
</feature>
<keyword evidence="1" id="KW-0649">Protein kinase inhibitor</keyword>
<keyword evidence="5" id="KW-1185">Reference proteome</keyword>
<sequence length="157" mass="17550">MAPSGRTIPTPEPTKPRTRTRRIRGPGRRRTTSTNLKKKQKSRVNNEKKRKEEEEEVVGVATSVVSHELTKEGSTDRPYDDEEVIDVVGSRCSTPKGNKFRIPEISTCPPAPKKQRVISSSSSNCSLRRSPLSFFSPPDLDLFFFMALSNTTTNVSV</sequence>
<dbReference type="Proteomes" id="UP001341840">
    <property type="component" value="Unassembled WGS sequence"/>
</dbReference>
<dbReference type="PANTHER" id="PTHR33142">
    <property type="entry name" value="CYCLIN-DEPENDENT PROTEIN KINASE INHIBITOR SMR13"/>
    <property type="match status" value="1"/>
</dbReference>
<evidence type="ECO:0000313" key="5">
    <source>
        <dbReference type="Proteomes" id="UP001341840"/>
    </source>
</evidence>
<feature type="region of interest" description="Disordered" evidence="3">
    <location>
        <begin position="1"/>
        <end position="59"/>
    </location>
</feature>
<keyword evidence="2" id="KW-0131">Cell cycle</keyword>
<dbReference type="InterPro" id="IPR040389">
    <property type="entry name" value="SMR"/>
</dbReference>
<protein>
    <submittedName>
        <fullName evidence="4">Uncharacterized protein</fullName>
    </submittedName>
</protein>
<evidence type="ECO:0000256" key="1">
    <source>
        <dbReference type="ARBA" id="ARBA00023013"/>
    </source>
</evidence>
<comment type="caution">
    <text evidence="4">The sequence shown here is derived from an EMBL/GenBank/DDBJ whole genome shotgun (WGS) entry which is preliminary data.</text>
</comment>
<evidence type="ECO:0000256" key="2">
    <source>
        <dbReference type="ARBA" id="ARBA00023306"/>
    </source>
</evidence>